<dbReference type="PROSITE" id="PS00135">
    <property type="entry name" value="TRYPSIN_SER"/>
    <property type="match status" value="1"/>
</dbReference>
<dbReference type="GO" id="GO:0004252">
    <property type="term" value="F:serine-type endopeptidase activity"/>
    <property type="evidence" value="ECO:0007669"/>
    <property type="project" value="InterPro"/>
</dbReference>
<evidence type="ECO:0000256" key="2">
    <source>
        <dbReference type="ARBA" id="ARBA00022801"/>
    </source>
</evidence>
<dbReference type="HOGENOM" id="CLU_006842_7_5_1"/>
<sequence length="263" mass="26684">MRFESILAAALPALVLAAPTPQDPDFTWDDTPEDSIVGGTAASAGEFPFIASLQVSGRHICGGTLINSNTIVTASHCSVRDVIGSPSNLRVRVGSLSTTSGGTLVGVSAVYTHPNYNAATYDYDVAIWKLSTPVSAGGNIAFASLPASGSDPASGATSTVAGWGATREGGSGSASLLKVSVPVVARATCQASYPQETISTRMFCAGVTSGGRDSCQGDSGGPIVNSAKGFIGVVSWGYGCARPNLPGVYARVSALLPFIQQYA</sequence>
<proteinExistence type="predicted"/>
<evidence type="ECO:0000256" key="3">
    <source>
        <dbReference type="ARBA" id="ARBA00022825"/>
    </source>
</evidence>
<accession>R0JSD5</accession>
<evidence type="ECO:0000256" key="5">
    <source>
        <dbReference type="RuleBase" id="RU363034"/>
    </source>
</evidence>
<keyword evidence="6" id="KW-0732">Signal</keyword>
<dbReference type="InterPro" id="IPR043504">
    <property type="entry name" value="Peptidase_S1_PA_chymotrypsin"/>
</dbReference>
<feature type="signal peptide" evidence="6">
    <location>
        <begin position="1"/>
        <end position="17"/>
    </location>
</feature>
<dbReference type="GeneID" id="19406032"/>
<keyword evidence="4" id="KW-1015">Disulfide bond</keyword>
<dbReference type="Pfam" id="PF00089">
    <property type="entry name" value="Trypsin"/>
    <property type="match status" value="1"/>
</dbReference>
<evidence type="ECO:0000256" key="1">
    <source>
        <dbReference type="ARBA" id="ARBA00022670"/>
    </source>
</evidence>
<name>R0JSD5_EXST2</name>
<dbReference type="PANTHER" id="PTHR24252">
    <property type="entry name" value="ACROSIN-RELATED"/>
    <property type="match status" value="1"/>
</dbReference>
<dbReference type="InterPro" id="IPR001254">
    <property type="entry name" value="Trypsin_dom"/>
</dbReference>
<feature type="chain" id="PRO_5004343616" description="Peptidase S1 domain-containing protein" evidence="6">
    <location>
        <begin position="18"/>
        <end position="263"/>
    </location>
</feature>
<dbReference type="PRINTS" id="PR00722">
    <property type="entry name" value="CHYMOTRYPSIN"/>
</dbReference>
<dbReference type="RefSeq" id="XP_008028433.1">
    <property type="nucleotide sequence ID" value="XM_008030242.1"/>
</dbReference>
<dbReference type="InterPro" id="IPR001314">
    <property type="entry name" value="Peptidase_S1A"/>
</dbReference>
<evidence type="ECO:0000313" key="8">
    <source>
        <dbReference type="EMBL" id="EOA84008.1"/>
    </source>
</evidence>
<dbReference type="STRING" id="671987.R0JSD5"/>
<dbReference type="InterPro" id="IPR033116">
    <property type="entry name" value="TRYPSIN_SER"/>
</dbReference>
<dbReference type="EMBL" id="KB908814">
    <property type="protein sequence ID" value="EOA84008.1"/>
    <property type="molecule type" value="Genomic_DNA"/>
</dbReference>
<dbReference type="InterPro" id="IPR018114">
    <property type="entry name" value="TRYPSIN_HIS"/>
</dbReference>
<dbReference type="SMART" id="SM00020">
    <property type="entry name" value="Tryp_SPc"/>
    <property type="match status" value="1"/>
</dbReference>
<reference evidence="8 9" key="1">
    <citation type="journal article" date="2012" name="PLoS Pathog.">
        <title>Diverse lifestyles and strategies of plant pathogenesis encoded in the genomes of eighteen Dothideomycetes fungi.</title>
        <authorList>
            <person name="Ohm R.A."/>
            <person name="Feau N."/>
            <person name="Henrissat B."/>
            <person name="Schoch C.L."/>
            <person name="Horwitz B.A."/>
            <person name="Barry K.W."/>
            <person name="Condon B.J."/>
            <person name="Copeland A.C."/>
            <person name="Dhillon B."/>
            <person name="Glaser F."/>
            <person name="Hesse C.N."/>
            <person name="Kosti I."/>
            <person name="LaButti K."/>
            <person name="Lindquist E.A."/>
            <person name="Lucas S."/>
            <person name="Salamov A.A."/>
            <person name="Bradshaw R.E."/>
            <person name="Ciuffetti L."/>
            <person name="Hamelin R.C."/>
            <person name="Kema G.H.J."/>
            <person name="Lawrence C."/>
            <person name="Scott J.A."/>
            <person name="Spatafora J.W."/>
            <person name="Turgeon B.G."/>
            <person name="de Wit P.J.G.M."/>
            <person name="Zhong S."/>
            <person name="Goodwin S.B."/>
            <person name="Grigoriev I.V."/>
        </authorList>
    </citation>
    <scope>NUCLEOTIDE SEQUENCE [LARGE SCALE GENOMIC DNA]</scope>
    <source>
        <strain evidence="9">28A</strain>
    </source>
</reference>
<dbReference type="OrthoDB" id="6380398at2759"/>
<keyword evidence="1 5" id="KW-0645">Protease</keyword>
<evidence type="ECO:0000256" key="6">
    <source>
        <dbReference type="SAM" id="SignalP"/>
    </source>
</evidence>
<dbReference type="Proteomes" id="UP000016935">
    <property type="component" value="Unassembled WGS sequence"/>
</dbReference>
<protein>
    <recommendedName>
        <fullName evidence="7">Peptidase S1 domain-containing protein</fullName>
    </recommendedName>
</protein>
<organism evidence="8 9">
    <name type="scientific">Exserohilum turcicum (strain 28A)</name>
    <name type="common">Northern leaf blight fungus</name>
    <name type="synonym">Setosphaeria turcica</name>
    <dbReference type="NCBI Taxonomy" id="671987"/>
    <lineage>
        <taxon>Eukaryota</taxon>
        <taxon>Fungi</taxon>
        <taxon>Dikarya</taxon>
        <taxon>Ascomycota</taxon>
        <taxon>Pezizomycotina</taxon>
        <taxon>Dothideomycetes</taxon>
        <taxon>Pleosporomycetidae</taxon>
        <taxon>Pleosporales</taxon>
        <taxon>Pleosporineae</taxon>
        <taxon>Pleosporaceae</taxon>
        <taxon>Exserohilum</taxon>
    </lineage>
</organism>
<dbReference type="PROSITE" id="PS00134">
    <property type="entry name" value="TRYPSIN_HIS"/>
    <property type="match status" value="1"/>
</dbReference>
<evidence type="ECO:0000259" key="7">
    <source>
        <dbReference type="PROSITE" id="PS50240"/>
    </source>
</evidence>
<evidence type="ECO:0000313" key="9">
    <source>
        <dbReference type="Proteomes" id="UP000016935"/>
    </source>
</evidence>
<feature type="domain" description="Peptidase S1" evidence="7">
    <location>
        <begin position="36"/>
        <end position="263"/>
    </location>
</feature>
<dbReference type="InterPro" id="IPR009003">
    <property type="entry name" value="Peptidase_S1_PA"/>
</dbReference>
<dbReference type="AlphaFoldDB" id="R0JSD5"/>
<keyword evidence="9" id="KW-1185">Reference proteome</keyword>
<dbReference type="PANTHER" id="PTHR24252:SF7">
    <property type="entry name" value="HYALIN"/>
    <property type="match status" value="1"/>
</dbReference>
<dbReference type="GO" id="GO:0006508">
    <property type="term" value="P:proteolysis"/>
    <property type="evidence" value="ECO:0007669"/>
    <property type="project" value="UniProtKB-KW"/>
</dbReference>
<gene>
    <name evidence="8" type="ORF">SETTUDRAFT_93425</name>
</gene>
<reference evidence="8 9" key="2">
    <citation type="journal article" date="2013" name="PLoS Genet.">
        <title>Comparative genome structure, secondary metabolite, and effector coding capacity across Cochliobolus pathogens.</title>
        <authorList>
            <person name="Condon B.J."/>
            <person name="Leng Y."/>
            <person name="Wu D."/>
            <person name="Bushley K.E."/>
            <person name="Ohm R.A."/>
            <person name="Otillar R."/>
            <person name="Martin J."/>
            <person name="Schackwitz W."/>
            <person name="Grimwood J."/>
            <person name="MohdZainudin N."/>
            <person name="Xue C."/>
            <person name="Wang R."/>
            <person name="Manning V.A."/>
            <person name="Dhillon B."/>
            <person name="Tu Z.J."/>
            <person name="Steffenson B.J."/>
            <person name="Salamov A."/>
            <person name="Sun H."/>
            <person name="Lowry S."/>
            <person name="LaButti K."/>
            <person name="Han J."/>
            <person name="Copeland A."/>
            <person name="Lindquist E."/>
            <person name="Barry K."/>
            <person name="Schmutz J."/>
            <person name="Baker S.E."/>
            <person name="Ciuffetti L.M."/>
            <person name="Grigoriev I.V."/>
            <person name="Zhong S."/>
            <person name="Turgeon B.G."/>
        </authorList>
    </citation>
    <scope>NUCLEOTIDE SEQUENCE [LARGE SCALE GENOMIC DNA]</scope>
    <source>
        <strain evidence="9">28A</strain>
    </source>
</reference>
<dbReference type="eggNOG" id="KOG3627">
    <property type="taxonomic scope" value="Eukaryota"/>
</dbReference>
<dbReference type="PROSITE" id="PS50240">
    <property type="entry name" value="TRYPSIN_DOM"/>
    <property type="match status" value="1"/>
</dbReference>
<dbReference type="CDD" id="cd00190">
    <property type="entry name" value="Tryp_SPc"/>
    <property type="match status" value="1"/>
</dbReference>
<keyword evidence="3 5" id="KW-0720">Serine protease</keyword>
<dbReference type="Gene3D" id="2.40.10.10">
    <property type="entry name" value="Trypsin-like serine proteases"/>
    <property type="match status" value="2"/>
</dbReference>
<dbReference type="FunFam" id="2.40.10.10:FF:000077">
    <property type="entry name" value="Predicted protein"/>
    <property type="match status" value="1"/>
</dbReference>
<dbReference type="SUPFAM" id="SSF50494">
    <property type="entry name" value="Trypsin-like serine proteases"/>
    <property type="match status" value="1"/>
</dbReference>
<evidence type="ECO:0000256" key="4">
    <source>
        <dbReference type="ARBA" id="ARBA00023157"/>
    </source>
</evidence>
<keyword evidence="2 5" id="KW-0378">Hydrolase</keyword>